<protein>
    <recommendedName>
        <fullName evidence="2">F-box domain-containing protein</fullName>
    </recommendedName>
</protein>
<evidence type="ECO:0000313" key="4">
    <source>
        <dbReference type="Proteomes" id="UP000816034"/>
    </source>
</evidence>
<dbReference type="RefSeq" id="XP_044555461.1">
    <property type="nucleotide sequence ID" value="XM_044697031.1"/>
</dbReference>
<dbReference type="SUPFAM" id="SSF81383">
    <property type="entry name" value="F-box domain"/>
    <property type="match status" value="1"/>
</dbReference>
<gene>
    <name evidence="3" type="ORF">C9374_007098</name>
</gene>
<accession>A0AA88H6Q9</accession>
<reference evidence="3 4" key="1">
    <citation type="journal article" date="2018" name="BMC Genomics">
        <title>The genome of Naegleria lovaniensis, the basis for a comparative approach to unravel pathogenicity factors of the human pathogenic amoeba N. fowleri.</title>
        <authorList>
            <person name="Liechti N."/>
            <person name="Schurch N."/>
            <person name="Bruggmann R."/>
            <person name="Wittwer M."/>
        </authorList>
    </citation>
    <scope>NUCLEOTIDE SEQUENCE [LARGE SCALE GENOMIC DNA]</scope>
    <source>
        <strain evidence="3 4">ATCC 30569</strain>
    </source>
</reference>
<dbReference type="CDD" id="cd09917">
    <property type="entry name" value="F-box_SF"/>
    <property type="match status" value="1"/>
</dbReference>
<dbReference type="GeneID" id="68099552"/>
<comment type="caution">
    <text evidence="3">The sequence shown here is derived from an EMBL/GenBank/DDBJ whole genome shotgun (WGS) entry which is preliminary data.</text>
</comment>
<dbReference type="SUPFAM" id="SSF52047">
    <property type="entry name" value="RNI-like"/>
    <property type="match status" value="2"/>
</dbReference>
<feature type="compositionally biased region" description="Polar residues" evidence="1">
    <location>
        <begin position="22"/>
        <end position="50"/>
    </location>
</feature>
<keyword evidence="4" id="KW-1185">Reference proteome</keyword>
<dbReference type="Gene3D" id="1.20.1280.50">
    <property type="match status" value="1"/>
</dbReference>
<organism evidence="3 4">
    <name type="scientific">Naegleria lovaniensis</name>
    <name type="common">Amoeba</name>
    <dbReference type="NCBI Taxonomy" id="51637"/>
    <lineage>
        <taxon>Eukaryota</taxon>
        <taxon>Discoba</taxon>
        <taxon>Heterolobosea</taxon>
        <taxon>Tetramitia</taxon>
        <taxon>Eutetramitia</taxon>
        <taxon>Vahlkampfiidae</taxon>
        <taxon>Naegleria</taxon>
    </lineage>
</organism>
<feature type="compositionally biased region" description="Basic and acidic residues" evidence="1">
    <location>
        <begin position="1"/>
        <end position="17"/>
    </location>
</feature>
<evidence type="ECO:0000256" key="1">
    <source>
        <dbReference type="SAM" id="MobiDB-lite"/>
    </source>
</evidence>
<dbReference type="InterPro" id="IPR001810">
    <property type="entry name" value="F-box_dom"/>
</dbReference>
<dbReference type="InterPro" id="IPR032675">
    <property type="entry name" value="LRR_dom_sf"/>
</dbReference>
<feature type="region of interest" description="Disordered" evidence="1">
    <location>
        <begin position="1"/>
        <end position="54"/>
    </location>
</feature>
<name>A0AA88H6Q9_NAELO</name>
<dbReference type="Proteomes" id="UP000816034">
    <property type="component" value="Unassembled WGS sequence"/>
</dbReference>
<dbReference type="Pfam" id="PF00646">
    <property type="entry name" value="F-box"/>
    <property type="match status" value="1"/>
</dbReference>
<sequence>MKRIKSSDIVHEEESSQKKRLVSNSSAEVQEVPTITQNTESASSSSNIDTPTKLADDPKIENFIVESVKYELALRSIESEYVQASPQDRTKLINICKILQSKLAKLVDVFSSAEILILRDNSKGVTQHYGKFNLIETPDVWAVVFSFLTFSDFLKVSRVCKVWRNASQYDSALSSFELTPYMDFSNMSQFEIFKTYIEPRKKYIRTASGLSNDMLHWLSSHGIIFKNATYIENEEKVEKKKRRGTWQYLEDMKMLQRQTFLKIDEPYTVSGGSVYHVVDGVVIKEKTTKEVVKSHRSVRLSTTKPVEFEDAHCIQDLALLKCPPTLPEFPNLTRLHLEGSFDLEASLKDYKFRSIKLDTLRLDNDSQIRNLSTYVNLAQIKTLQIGYPKLRLKAEIFSNITSLEVKSIYESSLKNIGQNLKSLSIEKLLDPKGKITSYISNIERLNILEDIFDNLSSIKSLVKLRHLTLHASRQNSLRLESGTLQSLEIHGFELIYINCVNLSSLIINEKKNNCVSSLSIFSQNLNYIDFKGAIGVLSITGPNHFSNGHILSKVGIFKELQCPLMEKIIVNSIESMQSESCKRLISLQVKSLTLRASFIQLFEITNNIEYLTLENWETITENVSQKLFTYKENSKHIKKLVLKEVSEECIEALNTIFQDSPVLETLEIDSCRVPKSLFSALERSSKYPNLQTLKISKISTPLSLNLMEVGNRSNLKHLRFDTSVTGYFFIPHSIEILEIYNFSALSTTRHENLKRLTMIGFEKNSLKNFPNLTHLTVDSGDVLDVNVLKHCKHLKMVMILDEMEAALFPKLAQAYPQVTFYVNFKAVITPSHFER</sequence>
<evidence type="ECO:0000313" key="3">
    <source>
        <dbReference type="EMBL" id="KAG2393567.1"/>
    </source>
</evidence>
<dbReference type="Gene3D" id="3.80.10.10">
    <property type="entry name" value="Ribonuclease Inhibitor"/>
    <property type="match status" value="1"/>
</dbReference>
<feature type="domain" description="F-box" evidence="2">
    <location>
        <begin position="138"/>
        <end position="168"/>
    </location>
</feature>
<evidence type="ECO:0000259" key="2">
    <source>
        <dbReference type="Pfam" id="PF00646"/>
    </source>
</evidence>
<dbReference type="InterPro" id="IPR036047">
    <property type="entry name" value="F-box-like_dom_sf"/>
</dbReference>
<dbReference type="AlphaFoldDB" id="A0AA88H6Q9"/>
<proteinExistence type="predicted"/>
<dbReference type="EMBL" id="PYSW02000002">
    <property type="protein sequence ID" value="KAG2393567.1"/>
    <property type="molecule type" value="Genomic_DNA"/>
</dbReference>